<evidence type="ECO:0000256" key="5">
    <source>
        <dbReference type="SAM" id="Phobius"/>
    </source>
</evidence>
<dbReference type="AlphaFoldDB" id="A0A4P8L0A1"/>
<evidence type="ECO:0000313" key="7">
    <source>
        <dbReference type="Proteomes" id="UP000298602"/>
    </source>
</evidence>
<keyword evidence="2 5" id="KW-0812">Transmembrane</keyword>
<dbReference type="OrthoDB" id="9808930at2"/>
<keyword evidence="7" id="KW-1185">Reference proteome</keyword>
<dbReference type="Proteomes" id="UP000298602">
    <property type="component" value="Chromosome"/>
</dbReference>
<reference evidence="6 7" key="1">
    <citation type="submission" date="2019-05" db="EMBL/GenBank/DDBJ databases">
        <title>The Complete Genome Sequence of the n-alkane-degrading Desulfoglaeba alkanexedens ALDC reveals multiple alkylsuccinate synthase gene clusters.</title>
        <authorList>
            <person name="Callaghan A.V."/>
            <person name="Davidova I.A."/>
            <person name="Duncan K.E."/>
            <person name="Morris B."/>
            <person name="McInerney M.J."/>
        </authorList>
    </citation>
    <scope>NUCLEOTIDE SEQUENCE [LARGE SCALE GENOMIC DNA]</scope>
    <source>
        <strain evidence="6 7">ALDC</strain>
    </source>
</reference>
<name>A0A4P8L0A1_9BACT</name>
<dbReference type="RefSeq" id="WP_137423226.1">
    <property type="nucleotide sequence ID" value="NZ_CP040098.1"/>
</dbReference>
<evidence type="ECO:0000256" key="2">
    <source>
        <dbReference type="ARBA" id="ARBA00022692"/>
    </source>
</evidence>
<feature type="transmembrane region" description="Helical" evidence="5">
    <location>
        <begin position="37"/>
        <end position="62"/>
    </location>
</feature>
<proteinExistence type="predicted"/>
<dbReference type="EMBL" id="CP040098">
    <property type="protein sequence ID" value="QCQ21257.1"/>
    <property type="molecule type" value="Genomic_DNA"/>
</dbReference>
<gene>
    <name evidence="6" type="ORF">FDQ92_03065</name>
</gene>
<dbReference type="Pfam" id="PF09685">
    <property type="entry name" value="MamF_MmsF"/>
    <property type="match status" value="1"/>
</dbReference>
<evidence type="ECO:0000256" key="1">
    <source>
        <dbReference type="ARBA" id="ARBA00004141"/>
    </source>
</evidence>
<keyword evidence="4 5" id="KW-0472">Membrane</keyword>
<accession>A0A4P8L0A1</accession>
<dbReference type="InterPro" id="IPR019109">
    <property type="entry name" value="MamF_MmsF"/>
</dbReference>
<evidence type="ECO:0000256" key="4">
    <source>
        <dbReference type="ARBA" id="ARBA00023136"/>
    </source>
</evidence>
<organism evidence="6 7">
    <name type="scientific">Desulfoglaeba alkanexedens ALDC</name>
    <dbReference type="NCBI Taxonomy" id="980445"/>
    <lineage>
        <taxon>Bacteria</taxon>
        <taxon>Pseudomonadati</taxon>
        <taxon>Thermodesulfobacteriota</taxon>
        <taxon>Syntrophobacteria</taxon>
        <taxon>Syntrophobacterales</taxon>
        <taxon>Syntrophobacteraceae</taxon>
        <taxon>Desulfoglaeba</taxon>
    </lineage>
</organism>
<comment type="subcellular location">
    <subcellularLocation>
        <location evidence="1">Membrane</location>
        <topology evidence="1">Multi-pass membrane protein</topology>
    </subcellularLocation>
</comment>
<evidence type="ECO:0000256" key="3">
    <source>
        <dbReference type="ARBA" id="ARBA00022989"/>
    </source>
</evidence>
<feature type="transmembrane region" description="Helical" evidence="5">
    <location>
        <begin position="82"/>
        <end position="99"/>
    </location>
</feature>
<keyword evidence="3 5" id="KW-1133">Transmembrane helix</keyword>
<evidence type="ECO:0000313" key="6">
    <source>
        <dbReference type="EMBL" id="QCQ21257.1"/>
    </source>
</evidence>
<reference evidence="6 7" key="2">
    <citation type="submission" date="2019-05" db="EMBL/GenBank/DDBJ databases">
        <authorList>
            <person name="Suflita J.M."/>
            <person name="Marks C.R."/>
        </authorList>
    </citation>
    <scope>NUCLEOTIDE SEQUENCE [LARGE SCALE GENOMIC DNA]</scope>
    <source>
        <strain evidence="6 7">ALDC</strain>
    </source>
</reference>
<dbReference type="KEGG" id="dax:FDQ92_03065"/>
<sequence length="138" mass="15567">MAQNGKFEDSESRGRLAYTEDDRTWASLCHFSALLGMVWWIPTSVAWLPFGHLFCPLVVWLFKRRRSPFVDRAGREALNFQIAMTAYGGVVATVLSGVYASLGLWALALTDLAFVVAAGVRWSNGREYLYPLVPFRFL</sequence>
<protein>
    <submittedName>
        <fullName evidence="6">DUF4870 domain-containing protein</fullName>
    </submittedName>
</protein>